<dbReference type="WBParaSite" id="ACRNAN_Path_643.g2406.t1">
    <property type="protein sequence ID" value="ACRNAN_Path_643.g2406.t1"/>
    <property type="gene ID" value="ACRNAN_Path_643.g2406"/>
</dbReference>
<proteinExistence type="predicted"/>
<reference evidence="2" key="1">
    <citation type="submission" date="2022-11" db="UniProtKB">
        <authorList>
            <consortium name="WormBaseParasite"/>
        </authorList>
    </citation>
    <scope>IDENTIFICATION</scope>
</reference>
<protein>
    <submittedName>
        <fullName evidence="2">Reverse transcriptase domain-containing protein</fullName>
    </submittedName>
</protein>
<keyword evidence="1" id="KW-1185">Reference proteome</keyword>
<evidence type="ECO:0000313" key="2">
    <source>
        <dbReference type="WBParaSite" id="ACRNAN_Path_643.g2406.t1"/>
    </source>
</evidence>
<sequence>MLPQLSPNAKLMMFADDLAYVKPIPVAYPKKVNAEEEHQDEELHQYMEKISSKYRALSLSLNAMKCKSMLFTAFNHHYDLDLEIGNEKIEHVKQFRYLGIDLDPKLCYKNHVAKVKCRQSIGALCRTIKK</sequence>
<accession>A0A914C9A6</accession>
<dbReference type="AlphaFoldDB" id="A0A914C9A6"/>
<name>A0A914C9A6_9BILA</name>
<evidence type="ECO:0000313" key="1">
    <source>
        <dbReference type="Proteomes" id="UP000887540"/>
    </source>
</evidence>
<dbReference type="Proteomes" id="UP000887540">
    <property type="component" value="Unplaced"/>
</dbReference>
<organism evidence="1 2">
    <name type="scientific">Acrobeloides nanus</name>
    <dbReference type="NCBI Taxonomy" id="290746"/>
    <lineage>
        <taxon>Eukaryota</taxon>
        <taxon>Metazoa</taxon>
        <taxon>Ecdysozoa</taxon>
        <taxon>Nematoda</taxon>
        <taxon>Chromadorea</taxon>
        <taxon>Rhabditida</taxon>
        <taxon>Tylenchina</taxon>
        <taxon>Cephalobomorpha</taxon>
        <taxon>Cephaloboidea</taxon>
        <taxon>Cephalobidae</taxon>
        <taxon>Acrobeloides</taxon>
    </lineage>
</organism>